<dbReference type="KEGG" id="cun:Cul210932_0278"/>
<evidence type="ECO:0000313" key="1">
    <source>
        <dbReference type="EMBL" id="GJJ42231.1"/>
    </source>
</evidence>
<protein>
    <recommendedName>
        <fullName evidence="3">Secreted protein</fullName>
    </recommendedName>
</protein>
<dbReference type="EMBL" id="BQFK01000001">
    <property type="protein sequence ID" value="GJJ42231.1"/>
    <property type="molecule type" value="Genomic_DNA"/>
</dbReference>
<accession>A0ABD0BHS9</accession>
<dbReference type="Proteomes" id="UP001205910">
    <property type="component" value="Unassembled WGS sequence"/>
</dbReference>
<evidence type="ECO:0008006" key="3">
    <source>
        <dbReference type="Google" id="ProtNLM"/>
    </source>
</evidence>
<gene>
    <name evidence="1" type="ORF">CULCOIPH005_04200</name>
</gene>
<evidence type="ECO:0000313" key="2">
    <source>
        <dbReference type="Proteomes" id="UP001205910"/>
    </source>
</evidence>
<comment type="caution">
    <text evidence="1">The sequence shown here is derived from an EMBL/GenBank/DDBJ whole genome shotgun (WGS) entry which is preliminary data.</text>
</comment>
<reference evidence="1 2" key="1">
    <citation type="submission" date="2021-11" db="EMBL/GenBank/DDBJ databases">
        <title>Whole genome sequences of diphtheriae toxin producing Corynebacterium ulcerans isolates from cats in Osaka, Japan.</title>
        <authorList>
            <person name="Umeda K."/>
            <person name="Hirai Y."/>
        </authorList>
    </citation>
    <scope>NUCLEOTIDE SEQUENCE [LARGE SCALE GENOMIC DNA]</scope>
    <source>
        <strain evidence="1 2">12109B-1</strain>
    </source>
</reference>
<organism evidence="1 2">
    <name type="scientific">Corynebacterium ulcerans</name>
    <dbReference type="NCBI Taxonomy" id="65058"/>
    <lineage>
        <taxon>Bacteria</taxon>
        <taxon>Bacillati</taxon>
        <taxon>Actinomycetota</taxon>
        <taxon>Actinomycetes</taxon>
        <taxon>Mycobacteriales</taxon>
        <taxon>Corynebacteriaceae</taxon>
        <taxon>Corynebacterium</taxon>
    </lineage>
</organism>
<dbReference type="KEGG" id="cuz:Cul05146_0286"/>
<name>A0ABD0BHS9_CORUL</name>
<proteinExistence type="predicted"/>
<sequence length="90" mass="8880">MSTIETAIVSAALIIVAAAMCGGIVSVAAQLAAIDNAGAAARAHAIGVEFVATRGTIDFTESGGLVTATARVPSPLGTRTATAIFPKEQP</sequence>
<dbReference type="AlphaFoldDB" id="A0ABD0BHS9"/>
<dbReference type="RefSeq" id="WP_014835852.1">
    <property type="nucleotide sequence ID" value="NZ_AP019662.1"/>
</dbReference>